<comment type="caution">
    <text evidence="4">The sequence shown here is derived from an EMBL/GenBank/DDBJ whole genome shotgun (WGS) entry which is preliminary data.</text>
</comment>
<evidence type="ECO:0000256" key="1">
    <source>
        <dbReference type="ARBA" id="ARBA00022603"/>
    </source>
</evidence>
<dbReference type="InterPro" id="IPR029063">
    <property type="entry name" value="SAM-dependent_MTases_sf"/>
</dbReference>
<evidence type="ECO:0000256" key="3">
    <source>
        <dbReference type="ARBA" id="ARBA00022691"/>
    </source>
</evidence>
<dbReference type="PROSITE" id="PS51682">
    <property type="entry name" value="SAM_OMT_I"/>
    <property type="match status" value="1"/>
</dbReference>
<dbReference type="Gene3D" id="3.40.50.150">
    <property type="entry name" value="Vaccinia Virus protein VP39"/>
    <property type="match status" value="1"/>
</dbReference>
<dbReference type="InterPro" id="IPR050362">
    <property type="entry name" value="Cation-dep_OMT"/>
</dbReference>
<keyword evidence="3" id="KW-0949">S-adenosyl-L-methionine</keyword>
<evidence type="ECO:0000313" key="4">
    <source>
        <dbReference type="EMBL" id="GGA49055.1"/>
    </source>
</evidence>
<name>A0ABQ1GSE4_9BACL</name>
<dbReference type="SUPFAM" id="SSF53335">
    <property type="entry name" value="S-adenosyl-L-methionine-dependent methyltransferases"/>
    <property type="match status" value="1"/>
</dbReference>
<dbReference type="Pfam" id="PF01596">
    <property type="entry name" value="Methyltransf_3"/>
    <property type="match status" value="1"/>
</dbReference>
<dbReference type="PANTHER" id="PTHR10509:SF14">
    <property type="entry name" value="CAFFEOYL-COA O-METHYLTRANSFERASE 3-RELATED"/>
    <property type="match status" value="1"/>
</dbReference>
<dbReference type="Proteomes" id="UP000609323">
    <property type="component" value="Unassembled WGS sequence"/>
</dbReference>
<reference evidence="5" key="1">
    <citation type="journal article" date="2019" name="Int. J. Syst. Evol. Microbiol.">
        <title>The Global Catalogue of Microorganisms (GCM) 10K type strain sequencing project: providing services to taxonomists for standard genome sequencing and annotation.</title>
        <authorList>
            <consortium name="The Broad Institute Genomics Platform"/>
            <consortium name="The Broad Institute Genome Sequencing Center for Infectious Disease"/>
            <person name="Wu L."/>
            <person name="Ma J."/>
        </authorList>
    </citation>
    <scope>NUCLEOTIDE SEQUENCE [LARGE SCALE GENOMIC DNA]</scope>
    <source>
        <strain evidence="5">CGMCC 1.15044</strain>
    </source>
</reference>
<dbReference type="CDD" id="cd02440">
    <property type="entry name" value="AdoMet_MTases"/>
    <property type="match status" value="1"/>
</dbReference>
<keyword evidence="5" id="KW-1185">Reference proteome</keyword>
<accession>A0ABQ1GSE4</accession>
<organism evidence="4 5">
    <name type="scientific">Paenibacillus physcomitrellae</name>
    <dbReference type="NCBI Taxonomy" id="1619311"/>
    <lineage>
        <taxon>Bacteria</taxon>
        <taxon>Bacillati</taxon>
        <taxon>Bacillota</taxon>
        <taxon>Bacilli</taxon>
        <taxon>Bacillales</taxon>
        <taxon>Paenibacillaceae</taxon>
        <taxon>Paenibacillus</taxon>
    </lineage>
</organism>
<dbReference type="RefSeq" id="WP_094095922.1">
    <property type="nucleotide sequence ID" value="NZ_BMHF01000018.1"/>
</dbReference>
<gene>
    <name evidence="4" type="ORF">GCM10010917_37940</name>
</gene>
<dbReference type="EMBL" id="BMHF01000018">
    <property type="protein sequence ID" value="GGA49055.1"/>
    <property type="molecule type" value="Genomic_DNA"/>
</dbReference>
<dbReference type="PANTHER" id="PTHR10509">
    <property type="entry name" value="O-METHYLTRANSFERASE-RELATED"/>
    <property type="match status" value="1"/>
</dbReference>
<keyword evidence="2" id="KW-0808">Transferase</keyword>
<dbReference type="InterPro" id="IPR002935">
    <property type="entry name" value="SAM_O-MeTrfase"/>
</dbReference>
<evidence type="ECO:0000313" key="5">
    <source>
        <dbReference type="Proteomes" id="UP000609323"/>
    </source>
</evidence>
<protein>
    <submittedName>
        <fullName evidence="4">O-methyltransferase</fullName>
    </submittedName>
</protein>
<proteinExistence type="predicted"/>
<evidence type="ECO:0000256" key="2">
    <source>
        <dbReference type="ARBA" id="ARBA00022679"/>
    </source>
</evidence>
<sequence>MGWQKLWTQVDRYMADRLVAEDEVLKRILQNNREAALPEIDVAPNQGQLLQLLVRMQGAKRILEIGTLGGYSTVWMARALPGDGELVTLEYDPHHAEVAQQNLELAGVSDKVTIRVGAALDELAKMEQERAGDFDFIFIDADKPNNPGYLEWALKFSHPGTVIVGDNVVRGGEILNPNSEDSRVRGVQTFFDMLAKDPRITATALQTVGSKGYDGFMMGIVNGPAR</sequence>
<keyword evidence="1" id="KW-0489">Methyltransferase</keyword>